<dbReference type="PANTHER" id="PTHR42796">
    <property type="entry name" value="FUMARYLACETOACETATE HYDROLASE DOMAIN-CONTAINING PROTEIN 2A-RELATED"/>
    <property type="match status" value="1"/>
</dbReference>
<dbReference type="Pfam" id="PF01557">
    <property type="entry name" value="FAA_hydrolase"/>
    <property type="match status" value="1"/>
</dbReference>
<dbReference type="Gene3D" id="3.90.850.10">
    <property type="entry name" value="Fumarylacetoacetase-like, C-terminal domain"/>
    <property type="match status" value="1"/>
</dbReference>
<dbReference type="RefSeq" id="WP_248826932.1">
    <property type="nucleotide sequence ID" value="NZ_JALKFT010000048.1"/>
</dbReference>
<dbReference type="InterPro" id="IPR051121">
    <property type="entry name" value="FAH"/>
</dbReference>
<accession>A0ABT0K4Z5</accession>
<dbReference type="Proteomes" id="UP001201873">
    <property type="component" value="Unassembled WGS sequence"/>
</dbReference>
<dbReference type="InterPro" id="IPR011234">
    <property type="entry name" value="Fumarylacetoacetase-like_C"/>
</dbReference>
<dbReference type="PANTHER" id="PTHR42796:SF4">
    <property type="entry name" value="FUMARYLACETOACETATE HYDROLASE DOMAIN-CONTAINING PROTEIN 2A"/>
    <property type="match status" value="1"/>
</dbReference>
<proteinExistence type="inferred from homology"/>
<evidence type="ECO:0000259" key="3">
    <source>
        <dbReference type="Pfam" id="PF01557"/>
    </source>
</evidence>
<comment type="caution">
    <text evidence="4">The sequence shown here is derived from an EMBL/GenBank/DDBJ whole genome shotgun (WGS) entry which is preliminary data.</text>
</comment>
<keyword evidence="4" id="KW-0378">Hydrolase</keyword>
<reference evidence="4 5" key="1">
    <citation type="submission" date="2022-04" db="EMBL/GenBank/DDBJ databases">
        <title>Genome diversity in the genus Frankia.</title>
        <authorList>
            <person name="Carlos-Shanley C."/>
            <person name="Hahn D."/>
        </authorList>
    </citation>
    <scope>NUCLEOTIDE SEQUENCE [LARGE SCALE GENOMIC DNA]</scope>
    <source>
        <strain evidence="4 5">Ag45/Mut15</strain>
    </source>
</reference>
<organism evidence="4 5">
    <name type="scientific">Frankia umida</name>
    <dbReference type="NCBI Taxonomy" id="573489"/>
    <lineage>
        <taxon>Bacteria</taxon>
        <taxon>Bacillati</taxon>
        <taxon>Actinomycetota</taxon>
        <taxon>Actinomycetes</taxon>
        <taxon>Frankiales</taxon>
        <taxon>Frankiaceae</taxon>
        <taxon>Frankia</taxon>
    </lineage>
</organism>
<dbReference type="EMBL" id="JALKFT010000048">
    <property type="protein sequence ID" value="MCK9878867.1"/>
    <property type="molecule type" value="Genomic_DNA"/>
</dbReference>
<gene>
    <name evidence="4" type="ORF">MXD59_24425</name>
</gene>
<evidence type="ECO:0000256" key="1">
    <source>
        <dbReference type="ARBA" id="ARBA00010211"/>
    </source>
</evidence>
<protein>
    <submittedName>
        <fullName evidence="4">Fumarylacetoacetate hydrolase family protein</fullName>
    </submittedName>
</protein>
<name>A0ABT0K4Z5_9ACTN</name>
<dbReference type="SUPFAM" id="SSF56529">
    <property type="entry name" value="FAH"/>
    <property type="match status" value="1"/>
</dbReference>
<dbReference type="GO" id="GO:0016787">
    <property type="term" value="F:hydrolase activity"/>
    <property type="evidence" value="ECO:0007669"/>
    <property type="project" value="UniProtKB-KW"/>
</dbReference>
<dbReference type="InterPro" id="IPR036663">
    <property type="entry name" value="Fumarylacetoacetase_C_sf"/>
</dbReference>
<evidence type="ECO:0000313" key="5">
    <source>
        <dbReference type="Proteomes" id="UP001201873"/>
    </source>
</evidence>
<comment type="similarity">
    <text evidence="1">Belongs to the FAH family.</text>
</comment>
<sequence length="324" mass="34882">MTQPIDGYALGRFDDGTGPFTGLALGDRVLRLPDDGLVKGAPTYLALLEEWATVSVALPRLASEAGPGDGLPLSALRVLAPVEPRQIIQAGANYRSHVAQMIVSGKASDDTRSDDELRQAAEREMEEKVRHGLPFLFAGLPSALTGPDDDVVLPPEAAQVDWEAELAVVIGTRAHRVSRDRAMDHIAGYTVCNDVSARDLQFPPENKVFGGDWLRAKNRPTFLPTGPFLVPADQVPDHRQLRITFDLNGERLQDDLPASMLFDVPNLIAAASVSNTLLPGDLLLTGSPAGNGGHWRRWLRPGDVMVAAIAGLGAQRNRCVAEIV</sequence>
<evidence type="ECO:0000313" key="4">
    <source>
        <dbReference type="EMBL" id="MCK9878867.1"/>
    </source>
</evidence>
<keyword evidence="5" id="KW-1185">Reference proteome</keyword>
<feature type="domain" description="Fumarylacetoacetase-like C-terminal" evidence="3">
    <location>
        <begin position="87"/>
        <end position="318"/>
    </location>
</feature>
<evidence type="ECO:0000256" key="2">
    <source>
        <dbReference type="ARBA" id="ARBA00022723"/>
    </source>
</evidence>
<keyword evidence="2" id="KW-0479">Metal-binding</keyword>